<evidence type="ECO:0000256" key="1">
    <source>
        <dbReference type="ARBA" id="ARBA00004141"/>
    </source>
</evidence>
<feature type="domain" description="EamA" evidence="7">
    <location>
        <begin position="163"/>
        <end position="297"/>
    </location>
</feature>
<dbReference type="RefSeq" id="WP_074297807.1">
    <property type="nucleotide sequence ID" value="NZ_FSRU01000002.1"/>
</dbReference>
<evidence type="ECO:0000256" key="5">
    <source>
        <dbReference type="ARBA" id="ARBA00023136"/>
    </source>
</evidence>
<evidence type="ECO:0000256" key="6">
    <source>
        <dbReference type="SAM" id="Phobius"/>
    </source>
</evidence>
<dbReference type="AlphaFoldDB" id="A0A1N6KHM7"/>
<dbReference type="InterPro" id="IPR000620">
    <property type="entry name" value="EamA_dom"/>
</dbReference>
<dbReference type="Pfam" id="PF00892">
    <property type="entry name" value="EamA"/>
    <property type="match status" value="2"/>
</dbReference>
<feature type="transmembrane region" description="Helical" evidence="6">
    <location>
        <begin position="47"/>
        <end position="65"/>
    </location>
</feature>
<dbReference type="Proteomes" id="UP000185151">
    <property type="component" value="Unassembled WGS sequence"/>
</dbReference>
<keyword evidence="9" id="KW-1185">Reference proteome</keyword>
<feature type="transmembrane region" description="Helical" evidence="6">
    <location>
        <begin position="226"/>
        <end position="245"/>
    </location>
</feature>
<sequence length="319" mass="35232">MKVPAKTTGSPRVGGLLLLLPPPLFWAGNFIVGRAMHNHVPPMALSLWRWVIALFFMLPFAFRPMRRDWLKYWKYRWRVLGVSLAGVVSFNSLVYLGLQSTTASNALLLNSFIPILIVLLAAIFYRQRLHMAQVLGLTLSFAGALTIVMHGDWSSLSSLSFSRGDLLIFCAMVSWAFYTLWLRGFPADIDRIGLMGAQILLALVVLVPLWLCERASGVAPTWDIQSIGALAYLGIFPSVVAYLLYNIGVARFGATRAGLSIHLIPLFGVVLAVLFLHETVHRYQVLGMVAIVAGVACAARNRSEIKRPGPWSTKPLTPS</sequence>
<comment type="subcellular location">
    <subcellularLocation>
        <location evidence="1">Membrane</location>
        <topology evidence="1">Multi-pass membrane protein</topology>
    </subcellularLocation>
</comment>
<evidence type="ECO:0000256" key="4">
    <source>
        <dbReference type="ARBA" id="ARBA00022989"/>
    </source>
</evidence>
<organism evidence="8 9">
    <name type="scientific">Paraburkholderia phenazinium</name>
    <dbReference type="NCBI Taxonomy" id="60549"/>
    <lineage>
        <taxon>Bacteria</taxon>
        <taxon>Pseudomonadati</taxon>
        <taxon>Pseudomonadota</taxon>
        <taxon>Betaproteobacteria</taxon>
        <taxon>Burkholderiales</taxon>
        <taxon>Burkholderiaceae</taxon>
        <taxon>Paraburkholderia</taxon>
    </lineage>
</organism>
<keyword evidence="3 6" id="KW-0812">Transmembrane</keyword>
<dbReference type="InterPro" id="IPR050638">
    <property type="entry name" value="AA-Vitamin_Transporters"/>
</dbReference>
<proteinExistence type="inferred from homology"/>
<name>A0A1N6KHM7_9BURK</name>
<dbReference type="PANTHER" id="PTHR32322:SF2">
    <property type="entry name" value="EAMA DOMAIN-CONTAINING PROTEIN"/>
    <property type="match status" value="1"/>
</dbReference>
<feature type="transmembrane region" description="Helical" evidence="6">
    <location>
        <begin position="283"/>
        <end position="299"/>
    </location>
</feature>
<reference evidence="8 9" key="1">
    <citation type="submission" date="2016-11" db="EMBL/GenBank/DDBJ databases">
        <authorList>
            <person name="Jaros S."/>
            <person name="Januszkiewicz K."/>
            <person name="Wedrychowicz H."/>
        </authorList>
    </citation>
    <scope>NUCLEOTIDE SEQUENCE [LARGE SCALE GENOMIC DNA]</scope>
    <source>
        <strain evidence="8 9">GAS95</strain>
    </source>
</reference>
<evidence type="ECO:0000313" key="9">
    <source>
        <dbReference type="Proteomes" id="UP000185151"/>
    </source>
</evidence>
<evidence type="ECO:0000256" key="2">
    <source>
        <dbReference type="ARBA" id="ARBA00007362"/>
    </source>
</evidence>
<feature type="transmembrane region" description="Helical" evidence="6">
    <location>
        <begin position="77"/>
        <end position="98"/>
    </location>
</feature>
<dbReference type="GO" id="GO:0016020">
    <property type="term" value="C:membrane"/>
    <property type="evidence" value="ECO:0007669"/>
    <property type="project" value="UniProtKB-SubCell"/>
</dbReference>
<protein>
    <submittedName>
        <fullName evidence="8">Permease of the drug/metabolite transporter (DMT) superfamily</fullName>
    </submittedName>
</protein>
<feature type="transmembrane region" description="Helical" evidence="6">
    <location>
        <begin position="192"/>
        <end position="211"/>
    </location>
</feature>
<evidence type="ECO:0000259" key="7">
    <source>
        <dbReference type="Pfam" id="PF00892"/>
    </source>
</evidence>
<accession>A0A1N6KHM7</accession>
<keyword evidence="4 6" id="KW-1133">Transmembrane helix</keyword>
<feature type="transmembrane region" description="Helical" evidence="6">
    <location>
        <begin position="257"/>
        <end position="277"/>
    </location>
</feature>
<keyword evidence="5 6" id="KW-0472">Membrane</keyword>
<feature type="domain" description="EamA" evidence="7">
    <location>
        <begin position="15"/>
        <end position="148"/>
    </location>
</feature>
<evidence type="ECO:0000313" key="8">
    <source>
        <dbReference type="EMBL" id="SIO55837.1"/>
    </source>
</evidence>
<feature type="transmembrane region" description="Helical" evidence="6">
    <location>
        <begin position="104"/>
        <end position="125"/>
    </location>
</feature>
<dbReference type="EMBL" id="FSRU01000002">
    <property type="protein sequence ID" value="SIO55837.1"/>
    <property type="molecule type" value="Genomic_DNA"/>
</dbReference>
<comment type="similarity">
    <text evidence="2">Belongs to the EamA transporter family.</text>
</comment>
<feature type="transmembrane region" description="Helical" evidence="6">
    <location>
        <begin position="132"/>
        <end position="151"/>
    </location>
</feature>
<dbReference type="SUPFAM" id="SSF103481">
    <property type="entry name" value="Multidrug resistance efflux transporter EmrE"/>
    <property type="match status" value="2"/>
</dbReference>
<dbReference type="PANTHER" id="PTHR32322">
    <property type="entry name" value="INNER MEMBRANE TRANSPORTER"/>
    <property type="match status" value="1"/>
</dbReference>
<evidence type="ECO:0000256" key="3">
    <source>
        <dbReference type="ARBA" id="ARBA00022692"/>
    </source>
</evidence>
<feature type="transmembrane region" description="Helical" evidence="6">
    <location>
        <begin position="166"/>
        <end position="185"/>
    </location>
</feature>
<dbReference type="OrthoDB" id="4167046at2"/>
<gene>
    <name evidence="8" type="ORF">SAMN05444165_3613</name>
</gene>
<dbReference type="InterPro" id="IPR037185">
    <property type="entry name" value="EmrE-like"/>
</dbReference>